<dbReference type="SUPFAM" id="SSF52172">
    <property type="entry name" value="CheY-like"/>
    <property type="match status" value="1"/>
</dbReference>
<dbReference type="AlphaFoldDB" id="A0A841RFP1"/>
<dbReference type="InterPro" id="IPR007492">
    <property type="entry name" value="LytTR_DNA-bd_dom"/>
</dbReference>
<comment type="caution">
    <text evidence="4">The sequence shown here is derived from an EMBL/GenBank/DDBJ whole genome shotgun (WGS) entry which is preliminary data.</text>
</comment>
<dbReference type="SMART" id="SM00448">
    <property type="entry name" value="REC"/>
    <property type="match status" value="1"/>
</dbReference>
<dbReference type="PANTHER" id="PTHR37299">
    <property type="entry name" value="TRANSCRIPTIONAL REGULATOR-RELATED"/>
    <property type="match status" value="1"/>
</dbReference>
<evidence type="ECO:0000313" key="4">
    <source>
        <dbReference type="EMBL" id="MBB6481810.1"/>
    </source>
</evidence>
<dbReference type="SMART" id="SM00850">
    <property type="entry name" value="LytTR"/>
    <property type="match status" value="1"/>
</dbReference>
<dbReference type="PROSITE" id="PS50110">
    <property type="entry name" value="RESPONSE_REGULATORY"/>
    <property type="match status" value="1"/>
</dbReference>
<dbReference type="InterPro" id="IPR001789">
    <property type="entry name" value="Sig_transdc_resp-reg_receiver"/>
</dbReference>
<reference evidence="4 5" key="1">
    <citation type="submission" date="2020-08" db="EMBL/GenBank/DDBJ databases">
        <title>Genomic Encyclopedia of Type Strains, Phase IV (KMG-IV): sequencing the most valuable type-strain genomes for metagenomic binning, comparative biology and taxonomic classification.</title>
        <authorList>
            <person name="Goeker M."/>
        </authorList>
    </citation>
    <scope>NUCLEOTIDE SEQUENCE [LARGE SCALE GENOMIC DNA]</scope>
    <source>
        <strain evidence="4 5">DSM 2461</strain>
    </source>
</reference>
<dbReference type="Gene3D" id="3.40.50.2300">
    <property type="match status" value="1"/>
</dbReference>
<evidence type="ECO:0000259" key="2">
    <source>
        <dbReference type="PROSITE" id="PS50110"/>
    </source>
</evidence>
<accession>A0A841RFP1</accession>
<dbReference type="GO" id="GO:0003677">
    <property type="term" value="F:DNA binding"/>
    <property type="evidence" value="ECO:0007669"/>
    <property type="project" value="InterPro"/>
</dbReference>
<feature type="domain" description="HTH LytTR-type" evidence="3">
    <location>
        <begin position="153"/>
        <end position="258"/>
    </location>
</feature>
<dbReference type="EMBL" id="JACHGJ010000008">
    <property type="protein sequence ID" value="MBB6481810.1"/>
    <property type="molecule type" value="Genomic_DNA"/>
</dbReference>
<feature type="modified residue" description="4-aspartylphosphate" evidence="1">
    <location>
        <position position="58"/>
    </location>
</feature>
<dbReference type="GO" id="GO:0000156">
    <property type="term" value="F:phosphorelay response regulator activity"/>
    <property type="evidence" value="ECO:0007669"/>
    <property type="project" value="InterPro"/>
</dbReference>
<dbReference type="Pfam" id="PF04397">
    <property type="entry name" value="LytTR"/>
    <property type="match status" value="1"/>
</dbReference>
<dbReference type="PANTHER" id="PTHR37299:SF1">
    <property type="entry name" value="STAGE 0 SPORULATION PROTEIN A HOMOLOG"/>
    <property type="match status" value="1"/>
</dbReference>
<sequence>MDDHTIRVIVAEDEIPAREEMVHLLQKNGSVEIVGTAGDGGEALKLIRREKPDLALLDIEMPGMTGMEAAREVIRHNIPTRIIFTTAYSQFALEAFEVNAVDYLLKPIRQSKLDTALEKVKGSLPDRQDESRHALKAFLDNYLDKDKQPVRFLSVYQGDKIIPLKISSIHFAEARGRFVIVVTDEGEFRTNLTFHQAEEKLRPPEFFSCHRSFIIRPESVESIDLWVNSSYRLKMKGSGTPVPVSRSRKDEFKELMGI</sequence>
<dbReference type="InterPro" id="IPR011006">
    <property type="entry name" value="CheY-like_superfamily"/>
</dbReference>
<evidence type="ECO:0000313" key="5">
    <source>
        <dbReference type="Proteomes" id="UP000587760"/>
    </source>
</evidence>
<evidence type="ECO:0000256" key="1">
    <source>
        <dbReference type="PROSITE-ProRule" id="PRU00169"/>
    </source>
</evidence>
<gene>
    <name evidence="4" type="ORF">HNR50_003491</name>
</gene>
<dbReference type="PROSITE" id="PS50930">
    <property type="entry name" value="HTH_LYTTR"/>
    <property type="match status" value="1"/>
</dbReference>
<proteinExistence type="predicted"/>
<feature type="domain" description="Response regulatory" evidence="2">
    <location>
        <begin position="7"/>
        <end position="121"/>
    </location>
</feature>
<keyword evidence="1" id="KW-0597">Phosphoprotein</keyword>
<dbReference type="Proteomes" id="UP000587760">
    <property type="component" value="Unassembled WGS sequence"/>
</dbReference>
<dbReference type="Pfam" id="PF00072">
    <property type="entry name" value="Response_reg"/>
    <property type="match status" value="1"/>
</dbReference>
<evidence type="ECO:0000259" key="3">
    <source>
        <dbReference type="PROSITE" id="PS50930"/>
    </source>
</evidence>
<organism evidence="4 5">
    <name type="scientific">Spirochaeta isovalerica</name>
    <dbReference type="NCBI Taxonomy" id="150"/>
    <lineage>
        <taxon>Bacteria</taxon>
        <taxon>Pseudomonadati</taxon>
        <taxon>Spirochaetota</taxon>
        <taxon>Spirochaetia</taxon>
        <taxon>Spirochaetales</taxon>
        <taxon>Spirochaetaceae</taxon>
        <taxon>Spirochaeta</taxon>
    </lineage>
</organism>
<name>A0A841RFP1_9SPIO</name>
<dbReference type="Gene3D" id="2.40.50.1020">
    <property type="entry name" value="LytTr DNA-binding domain"/>
    <property type="match status" value="1"/>
</dbReference>
<dbReference type="RefSeq" id="WP_184748048.1">
    <property type="nucleotide sequence ID" value="NZ_JACHGJ010000008.1"/>
</dbReference>
<keyword evidence="5" id="KW-1185">Reference proteome</keyword>
<protein>
    <submittedName>
        <fullName evidence="4">Two-component system LytT family response regulator/two-component system response regulator LytT</fullName>
    </submittedName>
</protein>
<dbReference type="InterPro" id="IPR046947">
    <property type="entry name" value="LytR-like"/>
</dbReference>